<dbReference type="Proteomes" id="UP001230649">
    <property type="component" value="Unassembled WGS sequence"/>
</dbReference>
<name>A0ACC2WFN8_9TREE</name>
<evidence type="ECO:0000313" key="1">
    <source>
        <dbReference type="EMBL" id="KAJ9110029.1"/>
    </source>
</evidence>
<evidence type="ECO:0000313" key="2">
    <source>
        <dbReference type="Proteomes" id="UP001230649"/>
    </source>
</evidence>
<proteinExistence type="predicted"/>
<sequence length="194" mass="21359">MSSSRPLDNLNPTIIVPTAPTAGAHLGKASQKTKLERLWHDEDEADEVGGTFDVEDEEREEIDEQEVFDLLRSITDPEHPLTLEQLAVVSASQIKVSNKKGAERVLIEFTPTIPHCSMATLIGLTLRVRLLRALPPRYKVDIRIKEGAHQSENAVNKQLNDKERVHAALENSHLLGVVEGCLATAHKRGGVIGV</sequence>
<accession>A0ACC2WFN8</accession>
<reference evidence="1" key="1">
    <citation type="submission" date="2023-04" db="EMBL/GenBank/DDBJ databases">
        <title>Draft Genome sequencing of Naganishia species isolated from polar environments using Oxford Nanopore Technology.</title>
        <authorList>
            <person name="Leo P."/>
            <person name="Venkateswaran K."/>
        </authorList>
    </citation>
    <scope>NUCLEOTIDE SEQUENCE</scope>
    <source>
        <strain evidence="1">MNA-CCFEE 5262</strain>
    </source>
</reference>
<keyword evidence="2" id="KW-1185">Reference proteome</keyword>
<dbReference type="EMBL" id="JASBWS010000026">
    <property type="protein sequence ID" value="KAJ9110029.1"/>
    <property type="molecule type" value="Genomic_DNA"/>
</dbReference>
<gene>
    <name evidence="1" type="primary">CIAO2B</name>
    <name evidence="1" type="ORF">QFC20_003103</name>
</gene>
<protein>
    <submittedName>
        <fullName evidence="1">Cytosolic iron-sulfur assembly component 2B</fullName>
    </submittedName>
</protein>
<organism evidence="1 2">
    <name type="scientific">Naganishia adeliensis</name>
    <dbReference type="NCBI Taxonomy" id="92952"/>
    <lineage>
        <taxon>Eukaryota</taxon>
        <taxon>Fungi</taxon>
        <taxon>Dikarya</taxon>
        <taxon>Basidiomycota</taxon>
        <taxon>Agaricomycotina</taxon>
        <taxon>Tremellomycetes</taxon>
        <taxon>Filobasidiales</taxon>
        <taxon>Filobasidiaceae</taxon>
        <taxon>Naganishia</taxon>
    </lineage>
</organism>
<comment type="caution">
    <text evidence="1">The sequence shown here is derived from an EMBL/GenBank/DDBJ whole genome shotgun (WGS) entry which is preliminary data.</text>
</comment>